<feature type="transmembrane region" description="Helical" evidence="1">
    <location>
        <begin position="35"/>
        <end position="59"/>
    </location>
</feature>
<evidence type="ECO:0000256" key="1">
    <source>
        <dbReference type="SAM" id="Phobius"/>
    </source>
</evidence>
<evidence type="ECO:0000313" key="3">
    <source>
        <dbReference type="Proteomes" id="UP000199387"/>
    </source>
</evidence>
<feature type="transmembrane region" description="Helical" evidence="1">
    <location>
        <begin position="6"/>
        <end position="23"/>
    </location>
</feature>
<dbReference type="Proteomes" id="UP000199387">
    <property type="component" value="Unassembled WGS sequence"/>
</dbReference>
<accession>A0A1G6KNR0</accession>
<gene>
    <name evidence="2" type="ORF">SAMN04488112_10660</name>
</gene>
<dbReference type="AlphaFoldDB" id="A0A1G6KNR0"/>
<dbReference type="EMBL" id="FMZA01000006">
    <property type="protein sequence ID" value="SDC32175.1"/>
    <property type="molecule type" value="Genomic_DNA"/>
</dbReference>
<organism evidence="2 3">
    <name type="scientific">Melghirimyces thermohalophilus</name>
    <dbReference type="NCBI Taxonomy" id="1236220"/>
    <lineage>
        <taxon>Bacteria</taxon>
        <taxon>Bacillati</taxon>
        <taxon>Bacillota</taxon>
        <taxon>Bacilli</taxon>
        <taxon>Bacillales</taxon>
        <taxon>Thermoactinomycetaceae</taxon>
        <taxon>Melghirimyces</taxon>
    </lineage>
</organism>
<keyword evidence="1" id="KW-0472">Membrane</keyword>
<keyword evidence="1" id="KW-0812">Transmembrane</keyword>
<sequence>MNLYIVIPLIVCILSLIGTIVLGRNQERESKQYSYNFGALVLIYVLGISFSALAVAIIFQLY</sequence>
<keyword evidence="3" id="KW-1185">Reference proteome</keyword>
<proteinExistence type="predicted"/>
<reference evidence="2 3" key="1">
    <citation type="submission" date="2016-10" db="EMBL/GenBank/DDBJ databases">
        <authorList>
            <person name="de Groot N.N."/>
        </authorList>
    </citation>
    <scope>NUCLEOTIDE SEQUENCE [LARGE SCALE GENOMIC DNA]</scope>
    <source>
        <strain evidence="2 3">DSM 45514</strain>
    </source>
</reference>
<protein>
    <submittedName>
        <fullName evidence="2">Uncharacterized protein</fullName>
    </submittedName>
</protein>
<dbReference type="OrthoDB" id="9960382at2"/>
<name>A0A1G6KNR0_9BACL</name>
<evidence type="ECO:0000313" key="2">
    <source>
        <dbReference type="EMBL" id="SDC32175.1"/>
    </source>
</evidence>
<dbReference type="RefSeq" id="WP_091567535.1">
    <property type="nucleotide sequence ID" value="NZ_FMZA01000006.1"/>
</dbReference>
<keyword evidence="1" id="KW-1133">Transmembrane helix</keyword>